<dbReference type="GO" id="GO:0045505">
    <property type="term" value="F:dynein intermediate chain binding"/>
    <property type="evidence" value="ECO:0007669"/>
    <property type="project" value="InterPro"/>
</dbReference>
<feature type="non-terminal residue" evidence="2">
    <location>
        <position position="93"/>
    </location>
</feature>
<dbReference type="PANTHER" id="PTHR45703:SF28">
    <property type="entry name" value="DYNEINS HEAVY CHAIN"/>
    <property type="match status" value="1"/>
</dbReference>
<sequence length="93" mass="10652">VKVLPNPPAGVRLATEAVCVMFQLKPVKKNDPNTPGKKIDDYWETSQKEILNDPKALLDRLFNFDKDNIPDRVIQAITPYMEREDFDPVAIKK</sequence>
<evidence type="ECO:0000313" key="3">
    <source>
        <dbReference type="Proteomes" id="UP000649617"/>
    </source>
</evidence>
<dbReference type="Pfam" id="PF12777">
    <property type="entry name" value="MT"/>
    <property type="match status" value="1"/>
</dbReference>
<dbReference type="GO" id="GO:0007018">
    <property type="term" value="P:microtubule-based movement"/>
    <property type="evidence" value="ECO:0007669"/>
    <property type="project" value="InterPro"/>
</dbReference>
<dbReference type="InterPro" id="IPR024743">
    <property type="entry name" value="Dynein_HC_stalk"/>
</dbReference>
<comment type="caution">
    <text evidence="2">The sequence shown here is derived from an EMBL/GenBank/DDBJ whole genome shotgun (WGS) entry which is preliminary data.</text>
</comment>
<feature type="domain" description="Dynein heavy chain coiled coil stalk" evidence="1">
    <location>
        <begin position="40"/>
        <end position="91"/>
    </location>
</feature>
<keyword evidence="3" id="KW-1185">Reference proteome</keyword>
<proteinExistence type="predicted"/>
<reference evidence="2" key="1">
    <citation type="submission" date="2021-02" db="EMBL/GenBank/DDBJ databases">
        <authorList>
            <person name="Dougan E. K."/>
            <person name="Rhodes N."/>
            <person name="Thang M."/>
            <person name="Chan C."/>
        </authorList>
    </citation>
    <scope>NUCLEOTIDE SEQUENCE</scope>
</reference>
<dbReference type="EMBL" id="CAJNIZ010013293">
    <property type="protein sequence ID" value="CAE7346204.1"/>
    <property type="molecule type" value="Genomic_DNA"/>
</dbReference>
<dbReference type="GO" id="GO:0051959">
    <property type="term" value="F:dynein light intermediate chain binding"/>
    <property type="evidence" value="ECO:0007669"/>
    <property type="project" value="InterPro"/>
</dbReference>
<organism evidence="2 3">
    <name type="scientific">Symbiodinium pilosum</name>
    <name type="common">Dinoflagellate</name>
    <dbReference type="NCBI Taxonomy" id="2952"/>
    <lineage>
        <taxon>Eukaryota</taxon>
        <taxon>Sar</taxon>
        <taxon>Alveolata</taxon>
        <taxon>Dinophyceae</taxon>
        <taxon>Suessiales</taxon>
        <taxon>Symbiodiniaceae</taxon>
        <taxon>Symbiodinium</taxon>
    </lineage>
</organism>
<dbReference type="PANTHER" id="PTHR45703">
    <property type="entry name" value="DYNEIN HEAVY CHAIN"/>
    <property type="match status" value="1"/>
</dbReference>
<dbReference type="GO" id="GO:0030286">
    <property type="term" value="C:dynein complex"/>
    <property type="evidence" value="ECO:0007669"/>
    <property type="project" value="InterPro"/>
</dbReference>
<protein>
    <submittedName>
        <fullName evidence="2">DNAH1 protein</fullName>
    </submittedName>
</protein>
<name>A0A812PJY8_SYMPI</name>
<gene>
    <name evidence="2" type="primary">DNAH1</name>
    <name evidence="2" type="ORF">SPIL2461_LOCUS8200</name>
</gene>
<dbReference type="Gene3D" id="1.20.920.60">
    <property type="match status" value="1"/>
</dbReference>
<dbReference type="Proteomes" id="UP000649617">
    <property type="component" value="Unassembled WGS sequence"/>
</dbReference>
<evidence type="ECO:0000259" key="1">
    <source>
        <dbReference type="Pfam" id="PF12777"/>
    </source>
</evidence>
<dbReference type="InterPro" id="IPR026983">
    <property type="entry name" value="DHC"/>
</dbReference>
<accession>A0A812PJY8</accession>
<dbReference type="AlphaFoldDB" id="A0A812PJY8"/>
<evidence type="ECO:0000313" key="2">
    <source>
        <dbReference type="EMBL" id="CAE7346204.1"/>
    </source>
</evidence>
<dbReference type="OrthoDB" id="537704at2759"/>
<feature type="non-terminal residue" evidence="2">
    <location>
        <position position="1"/>
    </location>
</feature>